<evidence type="ECO:0000256" key="7">
    <source>
        <dbReference type="ARBA" id="ARBA00023098"/>
    </source>
</evidence>
<dbReference type="AlphaFoldDB" id="A0A1I8BFE9"/>
<dbReference type="PIRSF" id="PIRSF000126">
    <property type="entry name" value="11-beta-HSD1"/>
    <property type="match status" value="1"/>
</dbReference>
<dbReference type="OMA" id="LVAPGMM"/>
<dbReference type="GO" id="GO:0006694">
    <property type="term" value="P:steroid biosynthetic process"/>
    <property type="evidence" value="ECO:0007669"/>
    <property type="project" value="UniProtKB-KW"/>
</dbReference>
<evidence type="ECO:0000256" key="6">
    <source>
        <dbReference type="ARBA" id="ARBA00023002"/>
    </source>
</evidence>
<keyword evidence="10" id="KW-0812">Transmembrane</keyword>
<evidence type="ECO:0000256" key="4">
    <source>
        <dbReference type="ARBA" id="ARBA00022857"/>
    </source>
</evidence>
<keyword evidence="5" id="KW-0752">Steroid biosynthesis</keyword>
<keyword evidence="6" id="KW-0560">Oxidoreductase</keyword>
<comment type="pathway">
    <text evidence="1">Lipid metabolism; fatty acid biosynthesis.</text>
</comment>
<dbReference type="Gene3D" id="3.40.50.720">
    <property type="entry name" value="NAD(P)-binding Rossmann-like Domain"/>
    <property type="match status" value="1"/>
</dbReference>
<keyword evidence="2" id="KW-0444">Lipid biosynthesis</keyword>
<evidence type="ECO:0000256" key="3">
    <source>
        <dbReference type="ARBA" id="ARBA00022832"/>
    </source>
</evidence>
<dbReference type="Pfam" id="PF00106">
    <property type="entry name" value="adh_short"/>
    <property type="match status" value="1"/>
</dbReference>
<evidence type="ECO:0000313" key="11">
    <source>
        <dbReference type="Proteomes" id="UP000095281"/>
    </source>
</evidence>
<dbReference type="PANTHER" id="PTHR43086">
    <property type="entry name" value="VERY-LONG-CHAIN 3-OXOOACYL-COA REDUCTASE"/>
    <property type="match status" value="1"/>
</dbReference>
<dbReference type="WBParaSite" id="MhA1_Contig2154.frz3.gene4">
    <property type="protein sequence ID" value="MhA1_Contig2154.frz3.gene4"/>
    <property type="gene ID" value="MhA1_Contig2154.frz3.gene4"/>
</dbReference>
<dbReference type="InterPro" id="IPR002347">
    <property type="entry name" value="SDR_fam"/>
</dbReference>
<proteinExistence type="inferred from homology"/>
<comment type="similarity">
    <text evidence="9">Belongs to the short-chain dehydrogenases/reductases (SDR) family. 17-beta-HSD 3 subfamily.</text>
</comment>
<keyword evidence="4" id="KW-0521">NADP</keyword>
<dbReference type="FunFam" id="3.40.50.720:FF:000137">
    <property type="entry name" value="Hydroxysteroid (17-beta) dehydrogenase 3"/>
    <property type="match status" value="1"/>
</dbReference>
<dbReference type="CDD" id="cd05356">
    <property type="entry name" value="17beta-HSD1_like_SDR_c"/>
    <property type="match status" value="1"/>
</dbReference>
<sequence>MFILIFTILGFILAIYIVLSILCAIYRILFPFFYPFPKNLHSLAGARWALITGGTDGIGRAYVNELAKRKFNIVIISRSQSKLDNVAKEVKGEFKEIEVRTIAFDFTNPKLEDYEKYIYNRIDDIDIGILINNVGMFNEYPERFEKSEGGIKKLTDMALCNMLPQTILSHYILRQMVPRKKGIIVNIASTLGYFQWYYLAVYSATKRYAQWLSAILQNEYAGSGIVIQTVCPSIVATKMSKVSKSSFTDPTPAKFVSQAVHSIGLIKETTGCFAHQLMLEIISPFPNFLMAIFTKKTSLKMKTQYFKTGTLK</sequence>
<dbReference type="InterPro" id="IPR036291">
    <property type="entry name" value="NAD(P)-bd_dom_sf"/>
</dbReference>
<evidence type="ECO:0000256" key="10">
    <source>
        <dbReference type="SAM" id="Phobius"/>
    </source>
</evidence>
<accession>A0A1I8BFE9</accession>
<evidence type="ECO:0000256" key="9">
    <source>
        <dbReference type="ARBA" id="ARBA00038261"/>
    </source>
</evidence>
<evidence type="ECO:0000256" key="1">
    <source>
        <dbReference type="ARBA" id="ARBA00005194"/>
    </source>
</evidence>
<dbReference type="InterPro" id="IPR020904">
    <property type="entry name" value="Sc_DH/Rdtase_CS"/>
</dbReference>
<protein>
    <submittedName>
        <fullName evidence="12">Estradiol 17-beta-dehydrogenase 12</fullName>
    </submittedName>
</protein>
<name>A0A1I8BFE9_MELHA</name>
<keyword evidence="10" id="KW-0472">Membrane</keyword>
<dbReference type="SUPFAM" id="SSF51735">
    <property type="entry name" value="NAD(P)-binding Rossmann-fold domains"/>
    <property type="match status" value="1"/>
</dbReference>
<feature type="transmembrane region" description="Helical" evidence="10">
    <location>
        <begin position="183"/>
        <end position="200"/>
    </location>
</feature>
<evidence type="ECO:0000256" key="8">
    <source>
        <dbReference type="ARBA" id="ARBA00023160"/>
    </source>
</evidence>
<dbReference type="PROSITE" id="PS00061">
    <property type="entry name" value="ADH_SHORT"/>
    <property type="match status" value="1"/>
</dbReference>
<keyword evidence="7" id="KW-0443">Lipid metabolism</keyword>
<feature type="transmembrane region" description="Helical" evidence="10">
    <location>
        <begin position="6"/>
        <end position="29"/>
    </location>
</feature>
<evidence type="ECO:0000256" key="2">
    <source>
        <dbReference type="ARBA" id="ARBA00022516"/>
    </source>
</evidence>
<organism evidence="11 12">
    <name type="scientific">Meloidogyne hapla</name>
    <name type="common">Root-knot nematode worm</name>
    <dbReference type="NCBI Taxonomy" id="6305"/>
    <lineage>
        <taxon>Eukaryota</taxon>
        <taxon>Metazoa</taxon>
        <taxon>Ecdysozoa</taxon>
        <taxon>Nematoda</taxon>
        <taxon>Chromadorea</taxon>
        <taxon>Rhabditida</taxon>
        <taxon>Tylenchina</taxon>
        <taxon>Tylenchomorpha</taxon>
        <taxon>Tylenchoidea</taxon>
        <taxon>Meloidogynidae</taxon>
        <taxon>Meloidogyninae</taxon>
        <taxon>Meloidogyne</taxon>
    </lineage>
</organism>
<dbReference type="GO" id="GO:0005783">
    <property type="term" value="C:endoplasmic reticulum"/>
    <property type="evidence" value="ECO:0007669"/>
    <property type="project" value="TreeGrafter"/>
</dbReference>
<keyword evidence="8" id="KW-0275">Fatty acid biosynthesis</keyword>
<keyword evidence="11" id="KW-1185">Reference proteome</keyword>
<dbReference type="Proteomes" id="UP000095281">
    <property type="component" value="Unplaced"/>
</dbReference>
<evidence type="ECO:0000256" key="5">
    <source>
        <dbReference type="ARBA" id="ARBA00022955"/>
    </source>
</evidence>
<dbReference type="PRINTS" id="PR00081">
    <property type="entry name" value="GDHRDH"/>
</dbReference>
<dbReference type="GO" id="GO:0030497">
    <property type="term" value="P:fatty acid elongation"/>
    <property type="evidence" value="ECO:0007669"/>
    <property type="project" value="TreeGrafter"/>
</dbReference>
<reference evidence="12" key="1">
    <citation type="submission" date="2016-11" db="UniProtKB">
        <authorList>
            <consortium name="WormBaseParasite"/>
        </authorList>
    </citation>
    <scope>IDENTIFICATION</scope>
</reference>
<keyword evidence="3" id="KW-0276">Fatty acid metabolism</keyword>
<dbReference type="GO" id="GO:0016491">
    <property type="term" value="F:oxidoreductase activity"/>
    <property type="evidence" value="ECO:0007669"/>
    <property type="project" value="UniProtKB-KW"/>
</dbReference>
<dbReference type="PANTHER" id="PTHR43086:SF2">
    <property type="entry name" value="HYDROXYSTEROID DEHYDROGENASE-LIKE PROTEIN 1"/>
    <property type="match status" value="1"/>
</dbReference>
<keyword evidence="10" id="KW-1133">Transmembrane helix</keyword>
<evidence type="ECO:0000313" key="12">
    <source>
        <dbReference type="WBParaSite" id="MhA1_Contig2154.frz3.gene4"/>
    </source>
</evidence>